<dbReference type="GO" id="GO:0006574">
    <property type="term" value="P:L-valine catabolic process"/>
    <property type="evidence" value="ECO:0007669"/>
    <property type="project" value="TreeGrafter"/>
</dbReference>
<dbReference type="GO" id="GO:0005829">
    <property type="term" value="C:cytosol"/>
    <property type="evidence" value="ECO:0007669"/>
    <property type="project" value="TreeGrafter"/>
</dbReference>
<dbReference type="PANTHER" id="PTHR43176">
    <property type="entry name" value="3-HYDROXYISOBUTYRYL-COA HYDROLASE-RELATED"/>
    <property type="match status" value="1"/>
</dbReference>
<evidence type="ECO:0000256" key="2">
    <source>
        <dbReference type="ARBA" id="ARBA00011915"/>
    </source>
</evidence>
<proteinExistence type="predicted"/>
<dbReference type="GO" id="GO:0016829">
    <property type="term" value="F:lyase activity"/>
    <property type="evidence" value="ECO:0007669"/>
    <property type="project" value="UniProtKB-KW"/>
</dbReference>
<evidence type="ECO:0000256" key="1">
    <source>
        <dbReference type="ARBA" id="ARBA00001709"/>
    </source>
</evidence>
<dbReference type="AlphaFoldDB" id="A0A068VPL9"/>
<keyword evidence="5" id="KW-0456">Lyase</keyword>
<dbReference type="GeneID" id="61222606"/>
<accession>A0A068VPL9</accession>
<protein>
    <recommendedName>
        <fullName evidence="2">3-hydroxyisobutyryl-CoA hydrolase</fullName>
        <ecNumber evidence="2">3.1.2.4</ecNumber>
    </recommendedName>
</protein>
<sequence length="310" mass="33240">MADGDVQFEVREGTGYLRLMRPTALNALSPQMIAVITEQLSAWRDDASVQALDISGEGRAYCAGADVRWMRSTMIENGVQSALEFLADEYAMDAVVAQFGKPVTTHLHGVAMGGGLGLGMHGATRVATADLAMAMPEVGIGLWPDVGMLFEFSRLPGEIGTWLALTGLTIDANTALAAGLVDQVDLMSAKPDLDLAWVDDYFVGDDAREIITRLEASSDERAVQAGELIRTRSPLSVAVSLAAIRRAATLHSVGDVLDQDLAIARALLPDPQCDFVEGVRAQLVDKDRQPHWSVARIEDIDPDKARAIVG</sequence>
<keyword evidence="3" id="KW-0378">Hydrolase</keyword>
<name>A0A068VPL9_PROFF</name>
<dbReference type="Pfam" id="PF16113">
    <property type="entry name" value="ECH_2"/>
    <property type="match status" value="2"/>
</dbReference>
<dbReference type="SUPFAM" id="SSF52096">
    <property type="entry name" value="ClpP/crotonase"/>
    <property type="match status" value="1"/>
</dbReference>
<dbReference type="RefSeq" id="WP_044636049.1">
    <property type="nucleotide sequence ID" value="NZ_CP010341.1"/>
</dbReference>
<dbReference type="InterPro" id="IPR032259">
    <property type="entry name" value="HIBYL-CoA-H"/>
</dbReference>
<dbReference type="KEGG" id="pfre:RM25_0658"/>
<comment type="catalytic activity">
    <reaction evidence="1">
        <text>3-hydroxy-2-methylpropanoyl-CoA + H2O = 3-hydroxy-2-methylpropanoate + CoA + H(+)</text>
        <dbReference type="Rhea" id="RHEA:20888"/>
        <dbReference type="ChEBI" id="CHEBI:11805"/>
        <dbReference type="ChEBI" id="CHEBI:15377"/>
        <dbReference type="ChEBI" id="CHEBI:15378"/>
        <dbReference type="ChEBI" id="CHEBI:57287"/>
        <dbReference type="ChEBI" id="CHEBI:57340"/>
        <dbReference type="EC" id="3.1.2.4"/>
    </reaction>
</comment>
<dbReference type="GO" id="GO:0003860">
    <property type="term" value="F:3-hydroxyisobutyryl-CoA hydrolase activity"/>
    <property type="evidence" value="ECO:0007669"/>
    <property type="project" value="UniProtKB-EC"/>
</dbReference>
<dbReference type="InterPro" id="IPR045004">
    <property type="entry name" value="ECH_dom"/>
</dbReference>
<evidence type="ECO:0000259" key="4">
    <source>
        <dbReference type="Pfam" id="PF16113"/>
    </source>
</evidence>
<evidence type="ECO:0000256" key="3">
    <source>
        <dbReference type="ARBA" id="ARBA00022801"/>
    </source>
</evidence>
<dbReference type="InterPro" id="IPR029045">
    <property type="entry name" value="ClpP/crotonase-like_dom_sf"/>
</dbReference>
<gene>
    <name evidence="5" type="primary">caiD</name>
    <name evidence="5" type="ORF">PFCIRM138_11270</name>
</gene>
<dbReference type="EMBL" id="LM676427">
    <property type="protein sequence ID" value="CEP26988.1"/>
    <property type="molecule type" value="Genomic_DNA"/>
</dbReference>
<dbReference type="Gene3D" id="3.90.226.10">
    <property type="entry name" value="2-enoyl-CoA Hydratase, Chain A, domain 1"/>
    <property type="match status" value="1"/>
</dbReference>
<evidence type="ECO:0000313" key="5">
    <source>
        <dbReference type="EMBL" id="CEP26988.1"/>
    </source>
</evidence>
<dbReference type="EC" id="3.1.2.4" evidence="2"/>
<dbReference type="CDD" id="cd06558">
    <property type="entry name" value="crotonase-like"/>
    <property type="match status" value="1"/>
</dbReference>
<feature type="domain" description="Enoyl-CoA hydratase/isomerase" evidence="4">
    <location>
        <begin position="195"/>
        <end position="307"/>
    </location>
</feature>
<dbReference type="PANTHER" id="PTHR43176:SF3">
    <property type="entry name" value="3-HYDROXYISOBUTYRYL-COA HYDROLASE, MITOCHONDRIAL"/>
    <property type="match status" value="1"/>
</dbReference>
<reference evidence="5" key="1">
    <citation type="submission" date="2014-08" db="EMBL/GenBank/DDBJ databases">
        <authorList>
            <person name="Falentin Helene"/>
        </authorList>
    </citation>
    <scope>NUCLEOTIDE SEQUENCE</scope>
</reference>
<feature type="domain" description="Enoyl-CoA hydratase/isomerase" evidence="4">
    <location>
        <begin position="15"/>
        <end position="184"/>
    </location>
</feature>
<dbReference type="PATRIC" id="fig|66712.6.peg.681"/>
<organism evidence="5">
    <name type="scientific">Propionibacterium freudenreichii subsp. freudenreichii</name>
    <dbReference type="NCBI Taxonomy" id="66712"/>
    <lineage>
        <taxon>Bacteria</taxon>
        <taxon>Bacillati</taxon>
        <taxon>Actinomycetota</taxon>
        <taxon>Actinomycetes</taxon>
        <taxon>Propionibacteriales</taxon>
        <taxon>Propionibacteriaceae</taxon>
        <taxon>Propionibacterium</taxon>
    </lineage>
</organism>